<dbReference type="STRING" id="36166.T1H7H8"/>
<dbReference type="AlphaFoldDB" id="T1H7H8"/>
<protein>
    <recommendedName>
        <fullName evidence="2">Deltamethrin resistance protein prag01 domain-containing protein</fullName>
    </recommendedName>
</protein>
<accession>T1H7H8</accession>
<dbReference type="InterPro" id="IPR031973">
    <property type="entry name" value="Deltameth_res_prag01"/>
</dbReference>
<dbReference type="PANTHER" id="PTHR22133">
    <property type="entry name" value="AT01821P-RELATED"/>
    <property type="match status" value="1"/>
</dbReference>
<feature type="transmembrane region" description="Helical" evidence="1">
    <location>
        <begin position="30"/>
        <end position="47"/>
    </location>
</feature>
<dbReference type="HOGENOM" id="CLU_174240_1_0_1"/>
<reference evidence="4" key="1">
    <citation type="submission" date="2013-02" db="EMBL/GenBank/DDBJ databases">
        <authorList>
            <person name="Hughes D."/>
        </authorList>
    </citation>
    <scope>NUCLEOTIDE SEQUENCE</scope>
    <source>
        <strain>Durham</strain>
        <strain evidence="4">NC isolate 2 -- Noor lab</strain>
    </source>
</reference>
<organism evidence="3 4">
    <name type="scientific">Megaselia scalaris</name>
    <name type="common">Humpbacked fly</name>
    <name type="synonym">Phora scalaris</name>
    <dbReference type="NCBI Taxonomy" id="36166"/>
    <lineage>
        <taxon>Eukaryota</taxon>
        <taxon>Metazoa</taxon>
        <taxon>Ecdysozoa</taxon>
        <taxon>Arthropoda</taxon>
        <taxon>Hexapoda</taxon>
        <taxon>Insecta</taxon>
        <taxon>Pterygota</taxon>
        <taxon>Neoptera</taxon>
        <taxon>Endopterygota</taxon>
        <taxon>Diptera</taxon>
        <taxon>Brachycera</taxon>
        <taxon>Muscomorpha</taxon>
        <taxon>Platypezoidea</taxon>
        <taxon>Phoridae</taxon>
        <taxon>Megaseliini</taxon>
        <taxon>Megaselia</taxon>
    </lineage>
</organism>
<evidence type="ECO:0000259" key="2">
    <source>
        <dbReference type="Pfam" id="PF16020"/>
    </source>
</evidence>
<dbReference type="Pfam" id="PF16020">
    <property type="entry name" value="Deltameth_res"/>
    <property type="match status" value="1"/>
</dbReference>
<dbReference type="Proteomes" id="UP000015102">
    <property type="component" value="Unassembled WGS sequence"/>
</dbReference>
<evidence type="ECO:0000313" key="3">
    <source>
        <dbReference type="EnsemblMetazoa" id="MESCA012715-PA"/>
    </source>
</evidence>
<dbReference type="PANTHER" id="PTHR22133:SF2">
    <property type="entry name" value="AT01821P-RELATED"/>
    <property type="match status" value="1"/>
</dbReference>
<feature type="domain" description="Deltamethrin resistance protein prag01" evidence="2">
    <location>
        <begin position="12"/>
        <end position="60"/>
    </location>
</feature>
<keyword evidence="1" id="KW-1133">Transmembrane helix</keyword>
<dbReference type="EnsemblMetazoa" id="MESCA012715-RA">
    <property type="protein sequence ID" value="MESCA012715-PA"/>
    <property type="gene ID" value="MESCA012715"/>
</dbReference>
<keyword evidence="1" id="KW-0472">Membrane</keyword>
<keyword evidence="4" id="KW-1185">Reference proteome</keyword>
<reference evidence="3" key="2">
    <citation type="submission" date="2015-06" db="UniProtKB">
        <authorList>
            <consortium name="EnsemblMetazoa"/>
        </authorList>
    </citation>
    <scope>IDENTIFICATION</scope>
</reference>
<evidence type="ECO:0000313" key="4">
    <source>
        <dbReference type="Proteomes" id="UP000015102"/>
    </source>
</evidence>
<evidence type="ECO:0000256" key="1">
    <source>
        <dbReference type="SAM" id="Phobius"/>
    </source>
</evidence>
<sequence length="64" mass="6758">YGGGHGHKVTMNDLPVPQGDWKLTLENSKFNALVAGIAVLAGTIGFVKTSGVIQFNYSPPKSLD</sequence>
<name>T1H7H8_MEGSC</name>
<proteinExistence type="predicted"/>
<keyword evidence="1" id="KW-0812">Transmembrane</keyword>